<reference evidence="1" key="1">
    <citation type="submission" date="2019-08" db="EMBL/GenBank/DDBJ databases">
        <authorList>
            <person name="Kucharzyk K."/>
            <person name="Murdoch R.W."/>
            <person name="Higgins S."/>
            <person name="Loffler F."/>
        </authorList>
    </citation>
    <scope>NUCLEOTIDE SEQUENCE</scope>
</reference>
<protein>
    <submittedName>
        <fullName evidence="1">Uncharacterized protein</fullName>
    </submittedName>
</protein>
<dbReference type="AlphaFoldDB" id="A0A645GRM2"/>
<evidence type="ECO:0000313" key="1">
    <source>
        <dbReference type="EMBL" id="MPN29557.1"/>
    </source>
</evidence>
<sequence length="77" mass="7631">MVHHLPTAGSCPATEVITGTGIGIGSKRSTGGIQQVLCYGGTGSTVTVESKGVGILLPLGIEIHIGTTDGEESLVGI</sequence>
<organism evidence="1">
    <name type="scientific">bioreactor metagenome</name>
    <dbReference type="NCBI Taxonomy" id="1076179"/>
    <lineage>
        <taxon>unclassified sequences</taxon>
        <taxon>metagenomes</taxon>
        <taxon>ecological metagenomes</taxon>
    </lineage>
</organism>
<gene>
    <name evidence="1" type="ORF">SDC9_177010</name>
</gene>
<proteinExistence type="predicted"/>
<name>A0A645GRM2_9ZZZZ</name>
<accession>A0A645GRM2</accession>
<dbReference type="EMBL" id="VSSQ01080309">
    <property type="protein sequence ID" value="MPN29557.1"/>
    <property type="molecule type" value="Genomic_DNA"/>
</dbReference>
<comment type="caution">
    <text evidence="1">The sequence shown here is derived from an EMBL/GenBank/DDBJ whole genome shotgun (WGS) entry which is preliminary data.</text>
</comment>